<keyword evidence="8" id="KW-1185">Reference proteome</keyword>
<proteinExistence type="inferred from homology"/>
<dbReference type="GO" id="GO:0051015">
    <property type="term" value="F:actin filament binding"/>
    <property type="evidence" value="ECO:0007669"/>
    <property type="project" value="TreeGrafter"/>
</dbReference>
<dbReference type="InterPro" id="IPR034666">
    <property type="entry name" value="ARPC2/4"/>
</dbReference>
<keyword evidence="3 6" id="KW-0963">Cytoplasm</keyword>
<keyword evidence="5 6" id="KW-0206">Cytoskeleton</keyword>
<dbReference type="GO" id="GO:0030041">
    <property type="term" value="P:actin filament polymerization"/>
    <property type="evidence" value="ECO:0007669"/>
    <property type="project" value="InterPro"/>
</dbReference>
<comment type="subunit">
    <text evidence="6">Component of the Arp2/3 complex.</text>
</comment>
<evidence type="ECO:0000313" key="8">
    <source>
        <dbReference type="Proteomes" id="UP000834106"/>
    </source>
</evidence>
<dbReference type="Gene3D" id="3.30.1460.20">
    <property type="match status" value="1"/>
</dbReference>
<evidence type="ECO:0000256" key="2">
    <source>
        <dbReference type="ARBA" id="ARBA00007192"/>
    </source>
</evidence>
<comment type="subcellular location">
    <subcellularLocation>
        <location evidence="1 6">Cytoplasm</location>
        <location evidence="1 6">Cytoskeleton</location>
    </subcellularLocation>
</comment>
<keyword evidence="4 6" id="KW-0009">Actin-binding</keyword>
<dbReference type="Proteomes" id="UP000834106">
    <property type="component" value="Chromosome 11"/>
</dbReference>
<dbReference type="PANTHER" id="PTHR12058:SF1">
    <property type="entry name" value="ACTIN-RELATED PROTEIN 2_3 COMPLEX SUBUNIT 2B"/>
    <property type="match status" value="1"/>
</dbReference>
<comment type="similarity">
    <text evidence="2 6">Belongs to the ARPC2 family.</text>
</comment>
<dbReference type="EMBL" id="OU503046">
    <property type="protein sequence ID" value="CAI9771231.1"/>
    <property type="molecule type" value="Genomic_DNA"/>
</dbReference>
<organism evidence="7 8">
    <name type="scientific">Fraxinus pennsylvanica</name>
    <dbReference type="NCBI Taxonomy" id="56036"/>
    <lineage>
        <taxon>Eukaryota</taxon>
        <taxon>Viridiplantae</taxon>
        <taxon>Streptophyta</taxon>
        <taxon>Embryophyta</taxon>
        <taxon>Tracheophyta</taxon>
        <taxon>Spermatophyta</taxon>
        <taxon>Magnoliopsida</taxon>
        <taxon>eudicotyledons</taxon>
        <taxon>Gunneridae</taxon>
        <taxon>Pentapetalae</taxon>
        <taxon>asterids</taxon>
        <taxon>lamiids</taxon>
        <taxon>Lamiales</taxon>
        <taxon>Oleaceae</taxon>
        <taxon>Oleeae</taxon>
        <taxon>Fraxinus</taxon>
    </lineage>
</organism>
<comment type="function">
    <text evidence="6">Functions as actin-binding component of the Arp2/3 complex which is involved in regulation of actin polymerization and together with an activating nucleation-promoting factor (NPF) mediates the formation of branched actin networks.</text>
</comment>
<name>A0AAD1ZNQ8_9LAMI</name>
<dbReference type="Pfam" id="PF04045">
    <property type="entry name" value="P34-Arc"/>
    <property type="match status" value="1"/>
</dbReference>
<dbReference type="SUPFAM" id="SSF69645">
    <property type="entry name" value="Arp2/3 complex subunits"/>
    <property type="match status" value="1"/>
</dbReference>
<dbReference type="InterPro" id="IPR007188">
    <property type="entry name" value="ARPC2"/>
</dbReference>
<reference evidence="7" key="1">
    <citation type="submission" date="2023-05" db="EMBL/GenBank/DDBJ databases">
        <authorList>
            <person name="Huff M."/>
        </authorList>
    </citation>
    <scope>NUCLEOTIDE SEQUENCE</scope>
</reference>
<dbReference type="GO" id="GO:0034314">
    <property type="term" value="P:Arp2/3 complex-mediated actin nucleation"/>
    <property type="evidence" value="ECO:0007669"/>
    <property type="project" value="InterPro"/>
</dbReference>
<sequence length="134" mass="14911">MSSVQAVILSSQLKEMLRNVDSQEISQGMYKPIKLIYHPGQSFYVIKQPAKITAVFPMRFKENTDVIIAIAFFQELVVVGSTRACAKAPHCIWSPIPPPELRGEPIEDLSTKGGFVSLGITFLLSIFLKQNNSE</sequence>
<dbReference type="GO" id="GO:0005200">
    <property type="term" value="F:structural constituent of cytoskeleton"/>
    <property type="evidence" value="ECO:0007669"/>
    <property type="project" value="TreeGrafter"/>
</dbReference>
<accession>A0AAD1ZNQ8</accession>
<dbReference type="AlphaFoldDB" id="A0AAD1ZNQ8"/>
<evidence type="ECO:0000256" key="6">
    <source>
        <dbReference type="RuleBase" id="RU364015"/>
    </source>
</evidence>
<evidence type="ECO:0000256" key="3">
    <source>
        <dbReference type="ARBA" id="ARBA00022490"/>
    </source>
</evidence>
<evidence type="ECO:0000256" key="4">
    <source>
        <dbReference type="ARBA" id="ARBA00023203"/>
    </source>
</evidence>
<dbReference type="GO" id="GO:0005885">
    <property type="term" value="C:Arp2/3 protein complex"/>
    <property type="evidence" value="ECO:0007669"/>
    <property type="project" value="InterPro"/>
</dbReference>
<protein>
    <recommendedName>
        <fullName evidence="6">Arp2/3 complex 34 kDa subunit</fullName>
    </recommendedName>
</protein>
<dbReference type="PANTHER" id="PTHR12058">
    <property type="entry name" value="ARP2/3 COMPLEX 34 KDA SUBUNIT"/>
    <property type="match status" value="1"/>
</dbReference>
<evidence type="ECO:0000256" key="5">
    <source>
        <dbReference type="ARBA" id="ARBA00023212"/>
    </source>
</evidence>
<evidence type="ECO:0000256" key="1">
    <source>
        <dbReference type="ARBA" id="ARBA00004245"/>
    </source>
</evidence>
<gene>
    <name evidence="7" type="ORF">FPE_LOCUS18661</name>
</gene>
<evidence type="ECO:0000313" key="7">
    <source>
        <dbReference type="EMBL" id="CAI9771231.1"/>
    </source>
</evidence>